<evidence type="ECO:0000256" key="2">
    <source>
        <dbReference type="ARBA" id="ARBA00022630"/>
    </source>
</evidence>
<dbReference type="EMBL" id="SOJN01000088">
    <property type="protein sequence ID" value="TET45279.1"/>
    <property type="molecule type" value="Genomic_DNA"/>
</dbReference>
<dbReference type="PANTHER" id="PTHR43567:SF1">
    <property type="entry name" value="FLAVOREDOXIN"/>
    <property type="match status" value="1"/>
</dbReference>
<dbReference type="PANTHER" id="PTHR43567">
    <property type="entry name" value="FLAVOREDOXIN-RELATED-RELATED"/>
    <property type="match status" value="1"/>
</dbReference>
<accession>A0A523USC4</accession>
<feature type="domain" description="Flavin reductase like" evidence="4">
    <location>
        <begin position="13"/>
        <end position="159"/>
    </location>
</feature>
<comment type="cofactor">
    <cofactor evidence="1">
        <name>FMN</name>
        <dbReference type="ChEBI" id="CHEBI:58210"/>
    </cofactor>
</comment>
<gene>
    <name evidence="6" type="ORF">E3J38_01985</name>
    <name evidence="5" type="ORF">E3J62_07985</name>
</gene>
<dbReference type="Pfam" id="PF01613">
    <property type="entry name" value="Flavin_Reduct"/>
    <property type="match status" value="1"/>
</dbReference>
<dbReference type="Proteomes" id="UP000315534">
    <property type="component" value="Unassembled WGS sequence"/>
</dbReference>
<dbReference type="Proteomes" id="UP000315525">
    <property type="component" value="Unassembled WGS sequence"/>
</dbReference>
<dbReference type="InterPro" id="IPR002563">
    <property type="entry name" value="Flavin_Rdtase-like_dom"/>
</dbReference>
<dbReference type="InterPro" id="IPR052174">
    <property type="entry name" value="Flavoredoxin"/>
</dbReference>
<evidence type="ECO:0000313" key="6">
    <source>
        <dbReference type="EMBL" id="TET82546.1"/>
    </source>
</evidence>
<evidence type="ECO:0000256" key="3">
    <source>
        <dbReference type="ARBA" id="ARBA00038054"/>
    </source>
</evidence>
<evidence type="ECO:0000313" key="7">
    <source>
        <dbReference type="Proteomes" id="UP000315525"/>
    </source>
</evidence>
<dbReference type="Gene3D" id="2.30.110.10">
    <property type="entry name" value="Electron Transport, Fmn-binding Protein, Chain A"/>
    <property type="match status" value="1"/>
</dbReference>
<evidence type="ECO:0000313" key="8">
    <source>
        <dbReference type="Proteomes" id="UP000315534"/>
    </source>
</evidence>
<dbReference type="EMBL" id="SOIP01000119">
    <property type="protein sequence ID" value="TET82546.1"/>
    <property type="molecule type" value="Genomic_DNA"/>
</dbReference>
<dbReference type="GO" id="GO:0010181">
    <property type="term" value="F:FMN binding"/>
    <property type="evidence" value="ECO:0007669"/>
    <property type="project" value="InterPro"/>
</dbReference>
<proteinExistence type="inferred from homology"/>
<keyword evidence="2" id="KW-0285">Flavoprotein</keyword>
<reference evidence="7 8" key="1">
    <citation type="submission" date="2019-03" db="EMBL/GenBank/DDBJ databases">
        <title>Metabolic potential of uncultured bacteria and archaea associated with petroleum seepage in deep-sea sediments.</title>
        <authorList>
            <person name="Dong X."/>
            <person name="Hubert C."/>
        </authorList>
    </citation>
    <scope>NUCLEOTIDE SEQUENCE [LARGE SCALE GENOMIC DNA]</scope>
    <source>
        <strain evidence="6">E29_bin36</strain>
        <strain evidence="5">E44_bin18</strain>
    </source>
</reference>
<evidence type="ECO:0000313" key="5">
    <source>
        <dbReference type="EMBL" id="TET45279.1"/>
    </source>
</evidence>
<dbReference type="GO" id="GO:0016646">
    <property type="term" value="F:oxidoreductase activity, acting on the CH-NH group of donors, NAD or NADP as acceptor"/>
    <property type="evidence" value="ECO:0007669"/>
    <property type="project" value="UniProtKB-ARBA"/>
</dbReference>
<protein>
    <submittedName>
        <fullName evidence="5">Flavin reductase family protein</fullName>
    </submittedName>
</protein>
<sequence length="192" mass="21135">MEKLKGEQIGEFYRHSPMAVAVITVHSRGKDNGMAAAWVSPVSFNPPLYGISIASKRHSHSMVIDAGEFAVNFLPLEKAEVFAQFGGCSGRDVDKFQKFGVKVHKGDIVSAPILDEAYAAYECKLYGKQAFGDHEWIVGEIVCVHRKAGVISEEGVLNLSSLKPSLYLGKETYATVAEKDLRFLDRKKLAQT</sequence>
<evidence type="ECO:0000259" key="4">
    <source>
        <dbReference type="SMART" id="SM00903"/>
    </source>
</evidence>
<dbReference type="SUPFAM" id="SSF50475">
    <property type="entry name" value="FMN-binding split barrel"/>
    <property type="match status" value="1"/>
</dbReference>
<dbReference type="SMART" id="SM00903">
    <property type="entry name" value="Flavin_Reduct"/>
    <property type="match status" value="1"/>
</dbReference>
<dbReference type="InterPro" id="IPR012349">
    <property type="entry name" value="Split_barrel_FMN-bd"/>
</dbReference>
<organism evidence="5 7">
    <name type="scientific">candidate division TA06 bacterium</name>
    <dbReference type="NCBI Taxonomy" id="2250710"/>
    <lineage>
        <taxon>Bacteria</taxon>
        <taxon>Bacteria division TA06</taxon>
    </lineage>
</organism>
<comment type="caution">
    <text evidence="5">The sequence shown here is derived from an EMBL/GenBank/DDBJ whole genome shotgun (WGS) entry which is preliminary data.</text>
</comment>
<comment type="similarity">
    <text evidence="3">Belongs to the flavoredoxin family.</text>
</comment>
<dbReference type="AlphaFoldDB" id="A0A523USC4"/>
<evidence type="ECO:0000256" key="1">
    <source>
        <dbReference type="ARBA" id="ARBA00001917"/>
    </source>
</evidence>
<name>A0A523USC4_UNCT6</name>